<accession>A0ABQ5E029</accession>
<keyword evidence="1" id="KW-0175">Coiled coil</keyword>
<gene>
    <name evidence="2" type="ORF">Tco_0951404</name>
</gene>
<evidence type="ECO:0000313" key="2">
    <source>
        <dbReference type="EMBL" id="GJT42689.1"/>
    </source>
</evidence>
<dbReference type="Proteomes" id="UP001151760">
    <property type="component" value="Unassembled WGS sequence"/>
</dbReference>
<dbReference type="EMBL" id="BQNB010015667">
    <property type="protein sequence ID" value="GJT42689.1"/>
    <property type="molecule type" value="Genomic_DNA"/>
</dbReference>
<sequence length="155" mass="18250">MNVVMHSSASTIHDYAFVNLENEKLKAENERISKEFKDVQESLLKRILILEHDFQRCQAQGIAFELELQNREEKDVCENSWMSKLEQLADENVSLTFQVESLTKENKHLKLEYQNLFNSIKKTRTQTHKEINELIDNVNQKTYAYGDVRSNNQDL</sequence>
<name>A0ABQ5E029_9ASTR</name>
<reference evidence="2" key="2">
    <citation type="submission" date="2022-01" db="EMBL/GenBank/DDBJ databases">
        <authorList>
            <person name="Yamashiro T."/>
            <person name="Shiraishi A."/>
            <person name="Satake H."/>
            <person name="Nakayama K."/>
        </authorList>
    </citation>
    <scope>NUCLEOTIDE SEQUENCE</scope>
</reference>
<proteinExistence type="predicted"/>
<comment type="caution">
    <text evidence="2">The sequence shown here is derived from an EMBL/GenBank/DDBJ whole genome shotgun (WGS) entry which is preliminary data.</text>
</comment>
<reference evidence="2" key="1">
    <citation type="journal article" date="2022" name="Int. J. Mol. Sci.">
        <title>Draft Genome of Tanacetum Coccineum: Genomic Comparison of Closely Related Tanacetum-Family Plants.</title>
        <authorList>
            <person name="Yamashiro T."/>
            <person name="Shiraishi A."/>
            <person name="Nakayama K."/>
            <person name="Satake H."/>
        </authorList>
    </citation>
    <scope>NUCLEOTIDE SEQUENCE</scope>
</reference>
<evidence type="ECO:0000313" key="3">
    <source>
        <dbReference type="Proteomes" id="UP001151760"/>
    </source>
</evidence>
<protein>
    <submittedName>
        <fullName evidence="2">Uncharacterized protein</fullName>
    </submittedName>
</protein>
<feature type="coiled-coil region" evidence="1">
    <location>
        <begin position="15"/>
        <end position="42"/>
    </location>
</feature>
<evidence type="ECO:0000256" key="1">
    <source>
        <dbReference type="SAM" id="Coils"/>
    </source>
</evidence>
<organism evidence="2 3">
    <name type="scientific">Tanacetum coccineum</name>
    <dbReference type="NCBI Taxonomy" id="301880"/>
    <lineage>
        <taxon>Eukaryota</taxon>
        <taxon>Viridiplantae</taxon>
        <taxon>Streptophyta</taxon>
        <taxon>Embryophyta</taxon>
        <taxon>Tracheophyta</taxon>
        <taxon>Spermatophyta</taxon>
        <taxon>Magnoliopsida</taxon>
        <taxon>eudicotyledons</taxon>
        <taxon>Gunneridae</taxon>
        <taxon>Pentapetalae</taxon>
        <taxon>asterids</taxon>
        <taxon>campanulids</taxon>
        <taxon>Asterales</taxon>
        <taxon>Asteraceae</taxon>
        <taxon>Asteroideae</taxon>
        <taxon>Anthemideae</taxon>
        <taxon>Anthemidinae</taxon>
        <taxon>Tanacetum</taxon>
    </lineage>
</organism>
<feature type="coiled-coil region" evidence="1">
    <location>
        <begin position="85"/>
        <end position="119"/>
    </location>
</feature>
<keyword evidence="3" id="KW-1185">Reference proteome</keyword>